<dbReference type="SUPFAM" id="SSF52047">
    <property type="entry name" value="RNI-like"/>
    <property type="match status" value="1"/>
</dbReference>
<proteinExistence type="predicted"/>
<name>A0A397S3E3_9GLOM</name>
<dbReference type="STRING" id="658196.A0A397S3E3"/>
<dbReference type="AlphaFoldDB" id="A0A397S3E3"/>
<dbReference type="InterPro" id="IPR032675">
    <property type="entry name" value="LRR_dom_sf"/>
</dbReference>
<comment type="caution">
    <text evidence="1">The sequence shown here is derived from an EMBL/GenBank/DDBJ whole genome shotgun (WGS) entry which is preliminary data.</text>
</comment>
<dbReference type="Proteomes" id="UP000265703">
    <property type="component" value="Unassembled WGS sequence"/>
</dbReference>
<evidence type="ECO:0000313" key="2">
    <source>
        <dbReference type="Proteomes" id="UP000265703"/>
    </source>
</evidence>
<protein>
    <recommendedName>
        <fullName evidence="3">F-box domain-containing protein</fullName>
    </recommendedName>
</protein>
<gene>
    <name evidence="1" type="ORF">C1645_842135</name>
</gene>
<keyword evidence="2" id="KW-1185">Reference proteome</keyword>
<dbReference type="EMBL" id="QKYT01001886">
    <property type="protein sequence ID" value="RIA78885.1"/>
    <property type="molecule type" value="Genomic_DNA"/>
</dbReference>
<organism evidence="1 2">
    <name type="scientific">Glomus cerebriforme</name>
    <dbReference type="NCBI Taxonomy" id="658196"/>
    <lineage>
        <taxon>Eukaryota</taxon>
        <taxon>Fungi</taxon>
        <taxon>Fungi incertae sedis</taxon>
        <taxon>Mucoromycota</taxon>
        <taxon>Glomeromycotina</taxon>
        <taxon>Glomeromycetes</taxon>
        <taxon>Glomerales</taxon>
        <taxon>Glomeraceae</taxon>
        <taxon>Glomus</taxon>
    </lineage>
</organism>
<dbReference type="Gene3D" id="3.80.10.10">
    <property type="entry name" value="Ribonuclease Inhibitor"/>
    <property type="match status" value="1"/>
</dbReference>
<reference evidence="1 2" key="1">
    <citation type="submission" date="2018-06" db="EMBL/GenBank/DDBJ databases">
        <title>Comparative genomics reveals the genomic features of Rhizophagus irregularis, R. cerebriforme, R. diaphanum and Gigaspora rosea, and their symbiotic lifestyle signature.</title>
        <authorList>
            <person name="Morin E."/>
            <person name="San Clemente H."/>
            <person name="Chen E.C.H."/>
            <person name="De La Providencia I."/>
            <person name="Hainaut M."/>
            <person name="Kuo A."/>
            <person name="Kohler A."/>
            <person name="Murat C."/>
            <person name="Tang N."/>
            <person name="Roy S."/>
            <person name="Loubradou J."/>
            <person name="Henrissat B."/>
            <person name="Grigoriev I.V."/>
            <person name="Corradi N."/>
            <person name="Roux C."/>
            <person name="Martin F.M."/>
        </authorList>
    </citation>
    <scope>NUCLEOTIDE SEQUENCE [LARGE SCALE GENOMIC DNA]</scope>
    <source>
        <strain evidence="1 2">DAOM 227022</strain>
    </source>
</reference>
<evidence type="ECO:0000313" key="1">
    <source>
        <dbReference type="EMBL" id="RIA78885.1"/>
    </source>
</evidence>
<dbReference type="OrthoDB" id="2344483at2759"/>
<evidence type="ECO:0008006" key="3">
    <source>
        <dbReference type="Google" id="ProtNLM"/>
    </source>
</evidence>
<sequence>MSCRLSVECLTEIFEFLEKDKVTLHSCLLVNRLWCRVSVEILWRNIWNAISPSSRLSRLRISSISSRILSTLVACLPNESRDFLLMNGVFISNSKSPLFNYPSFCKVLSISVLINDNFYKEFFETQNSITSINSRDRNYMVAQELLKMFMKKISSLKKLTDEKIIYYYHDDNDNNFDYGKMTNFLNSFEARDCLQNLSELRCSSNLDPDFCYQLSQICKNIKSITIEFKYSILHGISHLIFSQNGLKSLTFIQHSYYNYSSNYQIIQDILTKHSNTLTKLDLNGEWPLSILTKFPNLQVLSLSFSDGLDLKTLQFVSLLQLRILNMKLGYFKTESITFLIKFLENNGKNLKEFYINICNNSINSAIAEFCPNLRSLYTQFDKGDSLKEILKDVNNWKALKFYVVMIMIHLLDIWEEMKC</sequence>
<accession>A0A397S3E3</accession>